<organism evidence="1 2">
    <name type="scientific">Pseudomonas helleri</name>
    <dbReference type="NCBI Taxonomy" id="1608996"/>
    <lineage>
        <taxon>Bacteria</taxon>
        <taxon>Pseudomonadati</taxon>
        <taxon>Pseudomonadota</taxon>
        <taxon>Gammaproteobacteria</taxon>
        <taxon>Pseudomonadales</taxon>
        <taxon>Pseudomonadaceae</taxon>
        <taxon>Pseudomonas</taxon>
    </lineage>
</organism>
<sequence length="129" mass="14441">MQILCDSSSIQKALDTQAELTRLITGYVERLSDDEGCELGQLVQFIVMASGDTVIELEAALGFSVRTNRFSGCRYGDADFLPSWEVIEAHPFWYEIVYVLGDDGFGIVIFVSKDADTELIEMLQQYALQ</sequence>
<gene>
    <name evidence="1" type="ORF">GHN41_23065</name>
</gene>
<proteinExistence type="predicted"/>
<evidence type="ECO:0000313" key="1">
    <source>
        <dbReference type="EMBL" id="MQU19297.1"/>
    </source>
</evidence>
<dbReference type="EMBL" id="WIVT01000053">
    <property type="protein sequence ID" value="MQU19297.1"/>
    <property type="molecule type" value="Genomic_DNA"/>
</dbReference>
<name>A0A7X2CAZ4_9PSED</name>
<evidence type="ECO:0000313" key="2">
    <source>
        <dbReference type="Proteomes" id="UP000443000"/>
    </source>
</evidence>
<dbReference type="Proteomes" id="UP000443000">
    <property type="component" value="Unassembled WGS sequence"/>
</dbReference>
<comment type="caution">
    <text evidence="1">The sequence shown here is derived from an EMBL/GenBank/DDBJ whole genome shotgun (WGS) entry which is preliminary data.</text>
</comment>
<reference evidence="1 2" key="1">
    <citation type="submission" date="2019-10" db="EMBL/GenBank/DDBJ databases">
        <title>Evaluation of single-gene subtyping targets for Pseudomonas.</title>
        <authorList>
            <person name="Reichler S.J."/>
            <person name="Orsi R.H."/>
            <person name="Wiedmann M."/>
            <person name="Martin N.H."/>
            <person name="Murphy S.I."/>
        </authorList>
    </citation>
    <scope>NUCLEOTIDE SEQUENCE [LARGE SCALE GENOMIC DNA]</scope>
    <source>
        <strain evidence="1 2">FSL R10-1594</strain>
    </source>
</reference>
<accession>A0A7X2CAZ4</accession>
<dbReference type="AlphaFoldDB" id="A0A7X2CAZ4"/>
<protein>
    <submittedName>
        <fullName evidence="1">Uncharacterized protein</fullName>
    </submittedName>
</protein>
<dbReference type="RefSeq" id="WP_153405772.1">
    <property type="nucleotide sequence ID" value="NZ_JBQQLD010000129.1"/>
</dbReference>